<evidence type="ECO:0000313" key="2">
    <source>
        <dbReference type="EMBL" id="KAF2125948.1"/>
    </source>
</evidence>
<protein>
    <submittedName>
        <fullName evidence="2">Uncharacterized protein</fullName>
    </submittedName>
</protein>
<feature type="compositionally biased region" description="Low complexity" evidence="1">
    <location>
        <begin position="213"/>
        <end position="226"/>
    </location>
</feature>
<organism evidence="2 3">
    <name type="scientific">Dothidotthia symphoricarpi CBS 119687</name>
    <dbReference type="NCBI Taxonomy" id="1392245"/>
    <lineage>
        <taxon>Eukaryota</taxon>
        <taxon>Fungi</taxon>
        <taxon>Dikarya</taxon>
        <taxon>Ascomycota</taxon>
        <taxon>Pezizomycotina</taxon>
        <taxon>Dothideomycetes</taxon>
        <taxon>Pleosporomycetidae</taxon>
        <taxon>Pleosporales</taxon>
        <taxon>Dothidotthiaceae</taxon>
        <taxon>Dothidotthia</taxon>
    </lineage>
</organism>
<dbReference type="SUPFAM" id="SSF48403">
    <property type="entry name" value="Ankyrin repeat"/>
    <property type="match status" value="1"/>
</dbReference>
<evidence type="ECO:0000256" key="1">
    <source>
        <dbReference type="SAM" id="MobiDB-lite"/>
    </source>
</evidence>
<reference evidence="2" key="1">
    <citation type="journal article" date="2020" name="Stud. Mycol.">
        <title>101 Dothideomycetes genomes: a test case for predicting lifestyles and emergence of pathogens.</title>
        <authorList>
            <person name="Haridas S."/>
            <person name="Albert R."/>
            <person name="Binder M."/>
            <person name="Bloem J."/>
            <person name="Labutti K."/>
            <person name="Salamov A."/>
            <person name="Andreopoulos B."/>
            <person name="Baker S."/>
            <person name="Barry K."/>
            <person name="Bills G."/>
            <person name="Bluhm B."/>
            <person name="Cannon C."/>
            <person name="Castanera R."/>
            <person name="Culley D."/>
            <person name="Daum C."/>
            <person name="Ezra D."/>
            <person name="Gonzalez J."/>
            <person name="Henrissat B."/>
            <person name="Kuo A."/>
            <person name="Liang C."/>
            <person name="Lipzen A."/>
            <person name="Lutzoni F."/>
            <person name="Magnuson J."/>
            <person name="Mondo S."/>
            <person name="Nolan M."/>
            <person name="Ohm R."/>
            <person name="Pangilinan J."/>
            <person name="Park H.-J."/>
            <person name="Ramirez L."/>
            <person name="Alfaro M."/>
            <person name="Sun H."/>
            <person name="Tritt A."/>
            <person name="Yoshinaga Y."/>
            <person name="Zwiers L.-H."/>
            <person name="Turgeon B."/>
            <person name="Goodwin S."/>
            <person name="Spatafora J."/>
            <person name="Crous P."/>
            <person name="Grigoriev I."/>
        </authorList>
    </citation>
    <scope>NUCLEOTIDE SEQUENCE</scope>
    <source>
        <strain evidence="2">CBS 119687</strain>
    </source>
</reference>
<proteinExistence type="predicted"/>
<dbReference type="InterPro" id="IPR036770">
    <property type="entry name" value="Ankyrin_rpt-contain_sf"/>
</dbReference>
<accession>A0A6A6A5A2</accession>
<gene>
    <name evidence="2" type="ORF">P153DRAFT_434341</name>
</gene>
<dbReference type="EMBL" id="ML977515">
    <property type="protein sequence ID" value="KAF2125948.1"/>
    <property type="molecule type" value="Genomic_DNA"/>
</dbReference>
<evidence type="ECO:0000313" key="3">
    <source>
        <dbReference type="Proteomes" id="UP000799771"/>
    </source>
</evidence>
<dbReference type="AlphaFoldDB" id="A0A6A6A5A2"/>
<name>A0A6A6A5A2_9PLEO</name>
<dbReference type="OrthoDB" id="3782662at2759"/>
<feature type="region of interest" description="Disordered" evidence="1">
    <location>
        <begin position="197"/>
        <end position="246"/>
    </location>
</feature>
<dbReference type="RefSeq" id="XP_033520340.1">
    <property type="nucleotide sequence ID" value="XM_033673073.1"/>
</dbReference>
<feature type="compositionally biased region" description="Polar residues" evidence="1">
    <location>
        <begin position="227"/>
        <end position="236"/>
    </location>
</feature>
<sequence length="246" mass="27440">MSSCFLKALANVKKGTITQQEYISCLVSHFRGVRHSDDSVPSIRKPLTSFEPWAASLRELALATNYKPLEDTSEYEQLFITCLEGQLDEFKSALQTLRSRSSQPDLLQPAACLAAQKQHLEILRYCLEEGALFDVYLTRASQMGARGNTTILEFLLAKNWADIQRSPEAMEEQIKHFGDDSMEAEWLRTHAGKGAIVENPLSPSKAKAKVNKNGKSQGKGSSKGNGDPNQGHTPEQIQRWFGDVPW</sequence>
<dbReference type="Proteomes" id="UP000799771">
    <property type="component" value="Unassembled WGS sequence"/>
</dbReference>
<dbReference type="GeneID" id="54413505"/>
<keyword evidence="3" id="KW-1185">Reference proteome</keyword>